<feature type="transmembrane region" description="Helical" evidence="2">
    <location>
        <begin position="115"/>
        <end position="135"/>
    </location>
</feature>
<evidence type="ECO:0000313" key="4">
    <source>
        <dbReference type="Proteomes" id="UP000199451"/>
    </source>
</evidence>
<feature type="transmembrane region" description="Helical" evidence="2">
    <location>
        <begin position="422"/>
        <end position="442"/>
    </location>
</feature>
<organism evidence="3 4">
    <name type="scientific">Halogranum gelatinilyticum</name>
    <dbReference type="NCBI Taxonomy" id="660521"/>
    <lineage>
        <taxon>Archaea</taxon>
        <taxon>Methanobacteriati</taxon>
        <taxon>Methanobacteriota</taxon>
        <taxon>Stenosarchaea group</taxon>
        <taxon>Halobacteria</taxon>
        <taxon>Halobacteriales</taxon>
        <taxon>Haloferacaceae</taxon>
    </lineage>
</organism>
<reference evidence="4" key="1">
    <citation type="submission" date="2016-10" db="EMBL/GenBank/DDBJ databases">
        <authorList>
            <person name="Varghese N."/>
            <person name="Submissions S."/>
        </authorList>
    </citation>
    <scope>NUCLEOTIDE SEQUENCE [LARGE SCALE GENOMIC DNA]</scope>
    <source>
        <strain evidence="4">CGMCC 1.10119</strain>
    </source>
</reference>
<feature type="transmembrane region" description="Helical" evidence="2">
    <location>
        <begin position="73"/>
        <end position="94"/>
    </location>
</feature>
<name>A0A1G9RFJ8_9EURY</name>
<feature type="transmembrane region" description="Helical" evidence="2">
    <location>
        <begin position="462"/>
        <end position="480"/>
    </location>
</feature>
<evidence type="ECO:0000256" key="2">
    <source>
        <dbReference type="SAM" id="Phobius"/>
    </source>
</evidence>
<dbReference type="AlphaFoldDB" id="A0A1G9RFJ8"/>
<proteinExistence type="predicted"/>
<feature type="transmembrane region" description="Helical" evidence="2">
    <location>
        <begin position="378"/>
        <end position="402"/>
    </location>
</feature>
<gene>
    <name evidence="3" type="ORF">SAMN04487949_1318</name>
</gene>
<keyword evidence="2" id="KW-0472">Membrane</keyword>
<evidence type="ECO:0000313" key="3">
    <source>
        <dbReference type="EMBL" id="SDM21973.1"/>
    </source>
</evidence>
<feature type="transmembrane region" description="Helical" evidence="2">
    <location>
        <begin position="37"/>
        <end position="61"/>
    </location>
</feature>
<sequence>MPASQSKSPDGTDGTPTQPRETSLSWPARLTGLTGRLAALALATVAFVGTVAASNAAVGLSGASSQSLSVPRWLYVATGGAVIGASALLASFVTDRRFIASIHSWRRALTDGRSLRRGARVVLALAGVVLLPLAVYRGFTGPQVPTVNFALVLVFAGMRAGFTMVTYLFGNAWPLLNPWRTVAERLPNGFVAYPDRLGRWPAVAGLLALVWVETTTGVTSVPATLATALVGYSAVTVVGAVLVGPDTWFERVDPVSVFFAFYGRVAPFTWTEDGLDLRLPGMGLVEDRFVDGLDDVAFVVALVWELTFSGFVTTTAGVSTVEALAGLGLPPLSVYLGLYLGGFAAFVGLYVLAAKLAADYLETYRTTRELAVRFAPPLLAIAAGYHLAHYFAFFVSLSPSLVAVLGSPFSPPPNPLVLSLPAWFGSLTILFVLAGHLLAIWVAHSTAYELFPSRVQAIRSQYSFVVVMMLYTALSLWLISLPTTPPAFL</sequence>
<feature type="transmembrane region" description="Helical" evidence="2">
    <location>
        <begin position="338"/>
        <end position="358"/>
    </location>
</feature>
<feature type="transmembrane region" description="Helical" evidence="2">
    <location>
        <begin position="147"/>
        <end position="170"/>
    </location>
</feature>
<keyword evidence="2" id="KW-1133">Transmembrane helix</keyword>
<dbReference type="Proteomes" id="UP000199451">
    <property type="component" value="Unassembled WGS sequence"/>
</dbReference>
<dbReference type="STRING" id="660521.SAMN04487949_1318"/>
<dbReference type="EMBL" id="FNHL01000001">
    <property type="protein sequence ID" value="SDM21973.1"/>
    <property type="molecule type" value="Genomic_DNA"/>
</dbReference>
<keyword evidence="4" id="KW-1185">Reference proteome</keyword>
<feature type="transmembrane region" description="Helical" evidence="2">
    <location>
        <begin position="296"/>
        <end position="318"/>
    </location>
</feature>
<feature type="region of interest" description="Disordered" evidence="1">
    <location>
        <begin position="1"/>
        <end position="25"/>
    </location>
</feature>
<evidence type="ECO:0000256" key="1">
    <source>
        <dbReference type="SAM" id="MobiDB-lite"/>
    </source>
</evidence>
<accession>A0A1G9RFJ8</accession>
<protein>
    <submittedName>
        <fullName evidence="3">Uncharacterized protein</fullName>
    </submittedName>
</protein>
<keyword evidence="2" id="KW-0812">Transmembrane</keyword>